<organism evidence="1 2">
    <name type="scientific">Mucuna pruriens</name>
    <name type="common">Velvet bean</name>
    <name type="synonym">Dolichos pruriens</name>
    <dbReference type="NCBI Taxonomy" id="157652"/>
    <lineage>
        <taxon>Eukaryota</taxon>
        <taxon>Viridiplantae</taxon>
        <taxon>Streptophyta</taxon>
        <taxon>Embryophyta</taxon>
        <taxon>Tracheophyta</taxon>
        <taxon>Spermatophyta</taxon>
        <taxon>Magnoliopsida</taxon>
        <taxon>eudicotyledons</taxon>
        <taxon>Gunneridae</taxon>
        <taxon>Pentapetalae</taxon>
        <taxon>rosids</taxon>
        <taxon>fabids</taxon>
        <taxon>Fabales</taxon>
        <taxon>Fabaceae</taxon>
        <taxon>Papilionoideae</taxon>
        <taxon>50 kb inversion clade</taxon>
        <taxon>NPAAA clade</taxon>
        <taxon>indigoferoid/millettioid clade</taxon>
        <taxon>Phaseoleae</taxon>
        <taxon>Mucuna</taxon>
    </lineage>
</organism>
<dbReference type="EMBL" id="QJKJ01001517">
    <property type="protein sequence ID" value="RDY07237.1"/>
    <property type="molecule type" value="Genomic_DNA"/>
</dbReference>
<dbReference type="PANTHER" id="PTHR33067:SF15">
    <property type="entry name" value="RNA-DIRECTED DNA POLYMERASE"/>
    <property type="match status" value="1"/>
</dbReference>
<dbReference type="Proteomes" id="UP000257109">
    <property type="component" value="Unassembled WGS sequence"/>
</dbReference>
<feature type="non-terminal residue" evidence="1">
    <location>
        <position position="1"/>
    </location>
</feature>
<gene>
    <name evidence="1" type="ORF">CR513_08670</name>
</gene>
<accession>A0A371HWR8</accession>
<dbReference type="Gene3D" id="2.40.70.10">
    <property type="entry name" value="Acid Proteases"/>
    <property type="match status" value="1"/>
</dbReference>
<keyword evidence="2" id="KW-1185">Reference proteome</keyword>
<dbReference type="PANTHER" id="PTHR33067">
    <property type="entry name" value="RNA-DIRECTED DNA POLYMERASE-RELATED"/>
    <property type="match status" value="1"/>
</dbReference>
<name>A0A371HWR8_MUCPR</name>
<evidence type="ECO:0000313" key="1">
    <source>
        <dbReference type="EMBL" id="RDY07237.1"/>
    </source>
</evidence>
<evidence type="ECO:0000313" key="2">
    <source>
        <dbReference type="Proteomes" id="UP000257109"/>
    </source>
</evidence>
<proteinExistence type="predicted"/>
<dbReference type="InterPro" id="IPR021109">
    <property type="entry name" value="Peptidase_aspartic_dom_sf"/>
</dbReference>
<dbReference type="CDD" id="cd00303">
    <property type="entry name" value="retropepsin_like"/>
    <property type="match status" value="1"/>
</dbReference>
<protein>
    <recommendedName>
        <fullName evidence="3">Aspartic peptidase DDI1-type domain-containing protein</fullName>
    </recommendedName>
</protein>
<comment type="caution">
    <text evidence="1">The sequence shown here is derived from an EMBL/GenBank/DDBJ whole genome shotgun (WGS) entry which is preliminary data.</text>
</comment>
<evidence type="ECO:0008006" key="3">
    <source>
        <dbReference type="Google" id="ProtNLM"/>
    </source>
</evidence>
<dbReference type="OrthoDB" id="10559496at2759"/>
<sequence length="207" mass="23217">MQPKYAKFLKEFCVHKRDKLKEGVEVKGVLSAFIQKEVTAGTKPALPRKCRDPRIFSVPCTIGGCTFVDVMLDLGASINVMPTSMYKSLNFGDLEPIGVVIQLANRSVVQLVDILKDVLVQMEDETYGKGSTLILGQPFLMTIRTKIDVHAGTLSMEFGDNLVHFNIFDAMRHSTEDHSLYSMDVIEELVEEYNQFDSGNNNMTIFV</sequence>
<reference evidence="1" key="1">
    <citation type="submission" date="2018-05" db="EMBL/GenBank/DDBJ databases">
        <title>Draft genome of Mucuna pruriens seed.</title>
        <authorList>
            <person name="Nnadi N.E."/>
            <person name="Vos R."/>
            <person name="Hasami M.H."/>
            <person name="Devisetty U.K."/>
            <person name="Aguiy J.C."/>
        </authorList>
    </citation>
    <scope>NUCLEOTIDE SEQUENCE [LARGE SCALE GENOMIC DNA]</scope>
    <source>
        <strain evidence="1">JCA_2017</strain>
    </source>
</reference>
<dbReference type="AlphaFoldDB" id="A0A371HWR8"/>